<feature type="transmembrane region" description="Helical" evidence="5">
    <location>
        <begin position="6"/>
        <end position="25"/>
    </location>
</feature>
<dbReference type="HAMAP" id="MF_00335">
    <property type="entry name" value="RNase_Y"/>
    <property type="match status" value="1"/>
</dbReference>
<dbReference type="Proteomes" id="UP000182763">
    <property type="component" value="Unassembled WGS sequence"/>
</dbReference>
<dbReference type="InterPro" id="IPR017705">
    <property type="entry name" value="Ribonuclease_Y"/>
</dbReference>
<dbReference type="GO" id="GO:0003723">
    <property type="term" value="F:RNA binding"/>
    <property type="evidence" value="ECO:0007669"/>
    <property type="project" value="UniProtKB-UniRule"/>
</dbReference>
<dbReference type="SUPFAM" id="SSF109604">
    <property type="entry name" value="HD-domain/PDEase-like"/>
    <property type="match status" value="1"/>
</dbReference>
<evidence type="ECO:0000313" key="11">
    <source>
        <dbReference type="EMBL" id="PIY33542.1"/>
    </source>
</evidence>
<dbReference type="NCBIfam" id="TIGR00277">
    <property type="entry name" value="HDIG"/>
    <property type="match status" value="1"/>
</dbReference>
<dbReference type="FunFam" id="1.10.3210.10:FF:000022">
    <property type="entry name" value="Ribonuclease Y"/>
    <property type="match status" value="1"/>
</dbReference>
<dbReference type="CDD" id="cd22431">
    <property type="entry name" value="KH-I_RNaseY"/>
    <property type="match status" value="1"/>
</dbReference>
<dbReference type="SMART" id="SM00322">
    <property type="entry name" value="KH"/>
    <property type="match status" value="1"/>
</dbReference>
<dbReference type="CDD" id="cd00077">
    <property type="entry name" value="HDc"/>
    <property type="match status" value="1"/>
</dbReference>
<comment type="similarity">
    <text evidence="5">Belongs to the RNase Y family.</text>
</comment>
<evidence type="ECO:0000256" key="2">
    <source>
        <dbReference type="ARBA" id="ARBA00022759"/>
    </source>
</evidence>
<evidence type="ECO:0000256" key="7">
    <source>
        <dbReference type="SAM" id="Coils"/>
    </source>
</evidence>
<reference evidence="14 15" key="3">
    <citation type="submission" date="2017-09" db="EMBL/GenBank/DDBJ databases">
        <title>Depth-based differentiation of microbial function through sediment-hosted aquifers and enrichment of novel symbionts in the deep terrestrial subsurface.</title>
        <authorList>
            <person name="Probst A.J."/>
            <person name="Ladd B."/>
            <person name="Jarett J.K."/>
            <person name="Geller-Mcgrath D.E."/>
            <person name="Sieber C.M."/>
            <person name="Emerson J.B."/>
            <person name="Anantharaman K."/>
            <person name="Thomas B.C."/>
            <person name="Malmstrom R."/>
            <person name="Stieglmeier M."/>
            <person name="Klingl A."/>
            <person name="Woyke T."/>
            <person name="Ryan C.M."/>
            <person name="Banfield J.F."/>
        </authorList>
    </citation>
    <scope>NUCLEOTIDE SEQUENCE [LARGE SCALE GENOMIC DNA]</scope>
    <source>
        <strain evidence="11">CG_4_10_14_3_um_filter_34_13</strain>
        <strain evidence="12">CG_4_9_14_3_um_filter_33_16</strain>
    </source>
</reference>
<protein>
    <recommendedName>
        <fullName evidence="5 6">Ribonuclease Y</fullName>
        <shortName evidence="5">RNase Y</shortName>
        <ecNumber evidence="5 6">3.1.-.-</ecNumber>
    </recommendedName>
</protein>
<dbReference type="Gene3D" id="1.10.3210.10">
    <property type="entry name" value="Hypothetical protein af1432"/>
    <property type="match status" value="1"/>
</dbReference>
<dbReference type="GO" id="GO:0004521">
    <property type="term" value="F:RNA endonuclease activity"/>
    <property type="evidence" value="ECO:0007669"/>
    <property type="project" value="UniProtKB-UniRule"/>
</dbReference>
<evidence type="ECO:0000313" key="9">
    <source>
        <dbReference type="EMBL" id="OIP75079.1"/>
    </source>
</evidence>
<dbReference type="InterPro" id="IPR022711">
    <property type="entry name" value="RNase_Y_N"/>
</dbReference>
<dbReference type="InterPro" id="IPR004088">
    <property type="entry name" value="KH_dom_type_1"/>
</dbReference>
<dbReference type="SMART" id="SM00471">
    <property type="entry name" value="HDc"/>
    <property type="match status" value="1"/>
</dbReference>
<keyword evidence="7" id="KW-0175">Coiled coil</keyword>
<dbReference type="AlphaFoldDB" id="A0A1J5H2F5"/>
<keyword evidence="5" id="KW-0812">Transmembrane</keyword>
<dbReference type="InterPro" id="IPR004087">
    <property type="entry name" value="KH_dom"/>
</dbReference>
<dbReference type="Pfam" id="PF00013">
    <property type="entry name" value="KH_1"/>
    <property type="match status" value="1"/>
</dbReference>
<reference evidence="9 13" key="1">
    <citation type="journal article" date="2016" name="Environ. Microbiol.">
        <title>Genomic resolution of a cold subsurface aquifer community provides metabolic insights for novel microbes adapted to high CO concentrations.</title>
        <authorList>
            <person name="Probst A.J."/>
            <person name="Castelle C.J."/>
            <person name="Singh A."/>
            <person name="Brown C.T."/>
            <person name="Anantharaman K."/>
            <person name="Sharon I."/>
            <person name="Hug L.A."/>
            <person name="Burstein D."/>
            <person name="Emerson J.B."/>
            <person name="Thomas B.C."/>
            <person name="Banfield J.F."/>
        </authorList>
    </citation>
    <scope>NUCLEOTIDE SEQUENCE [LARGE SCALE GENOMIC DNA]</scope>
    <source>
        <strain evidence="9">CG2_30_33_13</strain>
    </source>
</reference>
<dbReference type="EMBL" id="PFTV01000107">
    <property type="protein sequence ID" value="PJB56767.1"/>
    <property type="molecule type" value="Genomic_DNA"/>
</dbReference>
<dbReference type="GO" id="GO:0006402">
    <property type="term" value="P:mRNA catabolic process"/>
    <property type="evidence" value="ECO:0007669"/>
    <property type="project" value="UniProtKB-UniRule"/>
</dbReference>
<accession>A0A2M7K547</accession>
<keyword evidence="5" id="KW-1133">Transmembrane helix</keyword>
<dbReference type="InterPro" id="IPR003607">
    <property type="entry name" value="HD/PDEase_dom"/>
</dbReference>
<dbReference type="Proteomes" id="UP000228560">
    <property type="component" value="Unassembled WGS sequence"/>
</dbReference>
<dbReference type="EMBL" id="PFIP01000172">
    <property type="protein sequence ID" value="PIX33261.1"/>
    <property type="molecule type" value="Genomic_DNA"/>
</dbReference>
<keyword evidence="5" id="KW-0472">Membrane</keyword>
<evidence type="ECO:0000313" key="14">
    <source>
        <dbReference type="Proteomes" id="UP000228560"/>
    </source>
</evidence>
<gene>
    <name evidence="5 10" type="primary">rny</name>
    <name evidence="9" type="ORF">AUK42_00190</name>
    <name evidence="12" type="ORF">CO097_04520</name>
    <name evidence="11" type="ORF">COZ07_01790</name>
    <name evidence="10" type="ORF">COZ58_08310</name>
</gene>
<dbReference type="PANTHER" id="PTHR12826">
    <property type="entry name" value="RIBONUCLEASE Y"/>
    <property type="match status" value="1"/>
</dbReference>
<dbReference type="SUPFAM" id="SSF54791">
    <property type="entry name" value="Eukaryotic type KH-domain (KH-domain type I)"/>
    <property type="match status" value="1"/>
</dbReference>
<evidence type="ECO:0000313" key="15">
    <source>
        <dbReference type="Proteomes" id="UP000230646"/>
    </source>
</evidence>
<dbReference type="Pfam" id="PF12072">
    <property type="entry name" value="RNase_Y_N"/>
    <property type="match status" value="1"/>
</dbReference>
<comment type="function">
    <text evidence="5">Endoribonuclease that initiates mRNA decay.</text>
</comment>
<dbReference type="EMBL" id="MNYY01000004">
    <property type="protein sequence ID" value="OIP75079.1"/>
    <property type="molecule type" value="Genomic_DNA"/>
</dbReference>
<comment type="subcellular location">
    <subcellularLocation>
        <location evidence="5">Cell membrane</location>
        <topology evidence="5">Single-pass membrane protein</topology>
    </subcellularLocation>
</comment>
<dbReference type="EC" id="3.1.-.-" evidence="5 6"/>
<dbReference type="EMBL" id="PFKO01000067">
    <property type="protein sequence ID" value="PIY33542.1"/>
    <property type="molecule type" value="Genomic_DNA"/>
</dbReference>
<dbReference type="GO" id="GO:0005886">
    <property type="term" value="C:plasma membrane"/>
    <property type="evidence" value="ECO:0007669"/>
    <property type="project" value="UniProtKB-SubCell"/>
</dbReference>
<evidence type="ECO:0000313" key="10">
    <source>
        <dbReference type="EMBL" id="PIX33261.1"/>
    </source>
</evidence>
<dbReference type="Proteomes" id="UP000230646">
    <property type="component" value="Unassembled WGS sequence"/>
</dbReference>
<evidence type="ECO:0000256" key="5">
    <source>
        <dbReference type="HAMAP-Rule" id="MF_00335"/>
    </source>
</evidence>
<keyword evidence="4 5" id="KW-0694">RNA-binding</keyword>
<organism evidence="9 13">
    <name type="scientific">Candidatus Infernicultor aquiphilus</name>
    <dbReference type="NCBI Taxonomy" id="1805029"/>
    <lineage>
        <taxon>Bacteria</taxon>
        <taxon>Pseudomonadati</taxon>
        <taxon>Atribacterota</taxon>
        <taxon>Candidatus Phoenicimicrobiia</taxon>
        <taxon>Candidatus Pheonicimicrobiales</taxon>
        <taxon>Candidatus Phoenicimicrobiaceae</taxon>
        <taxon>Candidatus Infernicultor</taxon>
    </lineage>
</organism>
<sequence>MNNIRVYYIFILNIFIGIIIGYFITKYIAKNKIASAEISSKNIIENAKKEAYSLKKEALLQAKEEAYKIKRDTDIEIKEKRNEVQGLENNLIKKSNNLVQKIETLEKKERSLNYKEQELENNLQKIKNLYQEQKNELVKISKMSIDEAKNELLKNLEKELTHETGKMIKEIEDQAKIEADKKSRNIISLAIQRYSADHTIETTTSFVPLPNEDMKGRIIGREGRNIRTFEMLTGVDLIVDDTPDAVIISGFDPIRREIARIALEKLIVDGRIQPARIEEIIEKSKIIVNNKIQEEGEQVVFDTNIKNITPKLTNLLGKLKYRTSYGQNVLQHSKEVAYLSEIMAAELGVNSQLAKRAGLLHDIGKALDHEIEGPHAIIGSEIAKKNGESLEVINAIAAHHGDVEPKTIEAVLVQSADAISASRPGARREMLETYIKRLEKLEEIANSFEGVEKAFAIQAGREIRIIVNPEEIDDYVAKKMSRDISKKVEKNIDYPGQIKVIVIRETRSVEYAK</sequence>
<dbReference type="NCBIfam" id="TIGR03319">
    <property type="entry name" value="RNase_Y"/>
    <property type="match status" value="1"/>
</dbReference>
<keyword evidence="3 5" id="KW-0378">Hydrolase</keyword>
<evidence type="ECO:0000256" key="1">
    <source>
        <dbReference type="ARBA" id="ARBA00022722"/>
    </source>
</evidence>
<evidence type="ECO:0000313" key="12">
    <source>
        <dbReference type="EMBL" id="PJB56767.1"/>
    </source>
</evidence>
<feature type="domain" description="HD" evidence="8">
    <location>
        <begin position="329"/>
        <end position="422"/>
    </location>
</feature>
<dbReference type="STRING" id="1805029.AUK42_00190"/>
<evidence type="ECO:0000313" key="13">
    <source>
        <dbReference type="Proteomes" id="UP000182763"/>
    </source>
</evidence>
<keyword evidence="5" id="KW-1003">Cell membrane</keyword>
<dbReference type="InterPro" id="IPR006675">
    <property type="entry name" value="HDIG_dom"/>
</dbReference>
<name>A0A1J5H2F5_9BACT</name>
<keyword evidence="1 5" id="KW-0540">Nuclease</keyword>
<accession>A0A1J5H2F5</accession>
<keyword evidence="2 5" id="KW-0255">Endonuclease</keyword>
<feature type="coiled-coil region" evidence="7">
    <location>
        <begin position="70"/>
        <end position="143"/>
    </location>
</feature>
<dbReference type="GO" id="GO:0016787">
    <property type="term" value="F:hydrolase activity"/>
    <property type="evidence" value="ECO:0007669"/>
    <property type="project" value="UniProtKB-KW"/>
</dbReference>
<dbReference type="PROSITE" id="PS51831">
    <property type="entry name" value="HD"/>
    <property type="match status" value="1"/>
</dbReference>
<dbReference type="InterPro" id="IPR036612">
    <property type="entry name" value="KH_dom_type_1_sf"/>
</dbReference>
<dbReference type="PROSITE" id="PS50084">
    <property type="entry name" value="KH_TYPE_1"/>
    <property type="match status" value="1"/>
</dbReference>
<accession>A0A2M7PT82</accession>
<dbReference type="InterPro" id="IPR006674">
    <property type="entry name" value="HD_domain"/>
</dbReference>
<evidence type="ECO:0000256" key="3">
    <source>
        <dbReference type="ARBA" id="ARBA00022801"/>
    </source>
</evidence>
<evidence type="ECO:0000256" key="6">
    <source>
        <dbReference type="NCBIfam" id="TIGR03319"/>
    </source>
</evidence>
<accession>A0A2M8CCH0</accession>
<comment type="caution">
    <text evidence="9">The sequence shown here is derived from an EMBL/GenBank/DDBJ whole genome shotgun (WGS) entry which is preliminary data.</text>
</comment>
<reference evidence="10" key="2">
    <citation type="submission" date="2017-09" db="EMBL/GenBank/DDBJ databases">
        <title>Depth-based differentiation of microbial function through sediment-hosted aquifers and enrichment of novel symbionts in the deep terrestrial subsurface.</title>
        <authorList>
            <person name="Probst A.J."/>
            <person name="Ladd B."/>
            <person name="Jarett J.K."/>
            <person name="Geller-Mcgrath D.E."/>
            <person name="Sieber C.M.K."/>
            <person name="Emerson J.B."/>
            <person name="Anantharaman K."/>
            <person name="Thomas B.C."/>
            <person name="Malmstrom R."/>
            <person name="Stieglmeier M."/>
            <person name="Klingl A."/>
            <person name="Woyke T."/>
            <person name="Ryan C.M."/>
            <person name="Banfield J.F."/>
        </authorList>
    </citation>
    <scope>NUCLEOTIDE SEQUENCE</scope>
    <source>
        <strain evidence="10">CG_4_8_14_3_um_filter_34_18</strain>
    </source>
</reference>
<dbReference type="Pfam" id="PF01966">
    <property type="entry name" value="HD"/>
    <property type="match status" value="1"/>
</dbReference>
<dbReference type="PANTHER" id="PTHR12826:SF15">
    <property type="entry name" value="RIBONUCLEASE Y"/>
    <property type="match status" value="1"/>
</dbReference>
<evidence type="ECO:0000256" key="4">
    <source>
        <dbReference type="ARBA" id="ARBA00022884"/>
    </source>
</evidence>
<dbReference type="RefSeq" id="WP_406606892.1">
    <property type="nucleotide sequence ID" value="NZ_PFKO01000067.1"/>
</dbReference>
<dbReference type="Proteomes" id="UP000231493">
    <property type="component" value="Unassembled WGS sequence"/>
</dbReference>
<proteinExistence type="inferred from homology"/>
<dbReference type="Gene3D" id="3.30.1370.10">
    <property type="entry name" value="K Homology domain, type 1"/>
    <property type="match status" value="1"/>
</dbReference>
<evidence type="ECO:0000259" key="8">
    <source>
        <dbReference type="PROSITE" id="PS51831"/>
    </source>
</evidence>